<proteinExistence type="predicted"/>
<comment type="caution">
    <text evidence="1">The sequence shown here is derived from an EMBL/GenBank/DDBJ whole genome shotgun (WGS) entry which is preliminary data.</text>
</comment>
<evidence type="ECO:0000313" key="2">
    <source>
        <dbReference type="Proteomes" id="UP000198263"/>
    </source>
</evidence>
<name>A0A658R205_9BURK</name>
<sequence length="30" mass="3026">MTDSRFNPPYSGCAGAISIDGGRVSVGTPL</sequence>
<gene>
    <name evidence="1" type="ORF">AWB72_04338</name>
</gene>
<organism evidence="1 2">
    <name type="scientific">Caballeronia concitans</name>
    <dbReference type="NCBI Taxonomy" id="1777133"/>
    <lineage>
        <taxon>Bacteria</taxon>
        <taxon>Pseudomonadati</taxon>
        <taxon>Pseudomonadota</taxon>
        <taxon>Betaproteobacteria</taxon>
        <taxon>Burkholderiales</taxon>
        <taxon>Burkholderiaceae</taxon>
        <taxon>Caballeronia</taxon>
    </lineage>
</organism>
<dbReference type="EMBL" id="FCNV02000011">
    <property type="protein sequence ID" value="SAL41415.1"/>
    <property type="molecule type" value="Genomic_DNA"/>
</dbReference>
<evidence type="ECO:0000313" key="1">
    <source>
        <dbReference type="EMBL" id="SAL41415.1"/>
    </source>
</evidence>
<reference evidence="1 2" key="1">
    <citation type="submission" date="2016-01" db="EMBL/GenBank/DDBJ databases">
        <authorList>
            <person name="Peeters C."/>
        </authorList>
    </citation>
    <scope>NUCLEOTIDE SEQUENCE [LARGE SCALE GENOMIC DNA]</scope>
    <source>
        <strain evidence="1">LMG 29315</strain>
    </source>
</reference>
<protein>
    <submittedName>
        <fullName evidence="1">Uncharacterized protein</fullName>
    </submittedName>
</protein>
<keyword evidence="2" id="KW-1185">Reference proteome</keyword>
<dbReference type="Proteomes" id="UP000198263">
    <property type="component" value="Unassembled WGS sequence"/>
</dbReference>
<accession>A0A658R205</accession>
<dbReference type="AlphaFoldDB" id="A0A658R205"/>